<evidence type="ECO:0000313" key="3">
    <source>
        <dbReference type="EMBL" id="KGF03067.1"/>
    </source>
</evidence>
<dbReference type="Pfam" id="PF00149">
    <property type="entry name" value="Metallophos"/>
    <property type="match status" value="1"/>
</dbReference>
<keyword evidence="3" id="KW-0269">Exonuclease</keyword>
<dbReference type="Gene3D" id="3.60.21.10">
    <property type="match status" value="1"/>
</dbReference>
<name>A0A095Y8V0_9FIRM</name>
<proteinExistence type="predicted"/>
<sequence length="337" mass="39773">MKFIHLADCHLGDSFAFKSELSDKIRANNKKSLESILKNNKDVDFLLIAGDLYERSLFTLRDYKELFKLFHDFGKDIFYVAGNHDYIGSDNYDILKMKPANLHIFFDKELSYYEINSTRIYGLSYSDRIYKDEFPYDINLDGDFFNILLVHASINKSEDKYLDLYLDKLKEIGFDYVGLGHIHKWGNFGNNIYYAGSIEPSDFSDVYDYGYILYDQGKMSHVNSSIMKFYDMNLCFDDFENESNLISFINSRLDSNKENYLRINLDRQVNINKLRKEINADYIQIKIDERASLYDLVDFYPNSLLEKYREKFPHKLDDIQARALELGLDAIYRSKDD</sequence>
<dbReference type="Proteomes" id="UP000029579">
    <property type="component" value="Unassembled WGS sequence"/>
</dbReference>
<feature type="domain" description="Calcineurin-like phosphoesterase" evidence="2">
    <location>
        <begin position="1"/>
        <end position="184"/>
    </location>
</feature>
<reference evidence="3 4" key="1">
    <citation type="submission" date="2014-07" db="EMBL/GenBank/DDBJ databases">
        <authorList>
            <person name="McCorrison J."/>
            <person name="Sanka R."/>
            <person name="Torralba M."/>
            <person name="Gillis M."/>
            <person name="Haft D.H."/>
            <person name="Methe B."/>
            <person name="Sutton G."/>
            <person name="Nelson K.E."/>
        </authorList>
    </citation>
    <scope>NUCLEOTIDE SEQUENCE [LARGE SCALE GENOMIC DNA]</scope>
    <source>
        <strain evidence="3 4">S7-1-13</strain>
    </source>
</reference>
<keyword evidence="1" id="KW-0378">Hydrolase</keyword>
<dbReference type="PANTHER" id="PTHR30337">
    <property type="entry name" value="COMPONENT OF ATP-DEPENDENT DSDNA EXONUCLEASE"/>
    <property type="match status" value="1"/>
</dbReference>
<evidence type="ECO:0000313" key="4">
    <source>
        <dbReference type="Proteomes" id="UP000029579"/>
    </source>
</evidence>
<dbReference type="eggNOG" id="COG0420">
    <property type="taxonomic scope" value="Bacteria"/>
</dbReference>
<accession>A0A095Y8V0</accession>
<dbReference type="RefSeq" id="WP_037328749.1">
    <property type="nucleotide sequence ID" value="NZ_JRMW01000043.1"/>
</dbReference>
<organism evidence="3 4">
    <name type="scientific">Anaerococcus lactolyticus S7-1-13</name>
    <dbReference type="NCBI Taxonomy" id="1284686"/>
    <lineage>
        <taxon>Bacteria</taxon>
        <taxon>Bacillati</taxon>
        <taxon>Bacillota</taxon>
        <taxon>Tissierellia</taxon>
        <taxon>Tissierellales</taxon>
        <taxon>Peptoniphilaceae</taxon>
        <taxon>Anaerococcus</taxon>
    </lineage>
</organism>
<gene>
    <name evidence="3" type="ORF">HMPREF1630_08740</name>
</gene>
<comment type="caution">
    <text evidence="3">The sequence shown here is derived from an EMBL/GenBank/DDBJ whole genome shotgun (WGS) entry which is preliminary data.</text>
</comment>
<evidence type="ECO:0000256" key="1">
    <source>
        <dbReference type="ARBA" id="ARBA00022801"/>
    </source>
</evidence>
<evidence type="ECO:0000259" key="2">
    <source>
        <dbReference type="Pfam" id="PF00149"/>
    </source>
</evidence>
<dbReference type="AlphaFoldDB" id="A0A095Y8V0"/>
<dbReference type="SUPFAM" id="SSF56300">
    <property type="entry name" value="Metallo-dependent phosphatases"/>
    <property type="match status" value="1"/>
</dbReference>
<dbReference type="InterPro" id="IPR050535">
    <property type="entry name" value="DNA_Repair-Maintenance_Comp"/>
</dbReference>
<dbReference type="OrthoDB" id="9773856at2"/>
<keyword evidence="3" id="KW-0540">Nuclease</keyword>
<dbReference type="InterPro" id="IPR004843">
    <property type="entry name" value="Calcineurin-like_PHP"/>
</dbReference>
<dbReference type="InterPro" id="IPR041796">
    <property type="entry name" value="Mre11_N"/>
</dbReference>
<dbReference type="InterPro" id="IPR029052">
    <property type="entry name" value="Metallo-depent_PP-like"/>
</dbReference>
<protein>
    <submittedName>
        <fullName evidence="3">DNA repair exonuclease</fullName>
    </submittedName>
</protein>
<dbReference type="EMBL" id="JRMW01000043">
    <property type="protein sequence ID" value="KGF03067.1"/>
    <property type="molecule type" value="Genomic_DNA"/>
</dbReference>
<dbReference type="GO" id="GO:0004527">
    <property type="term" value="F:exonuclease activity"/>
    <property type="evidence" value="ECO:0007669"/>
    <property type="project" value="UniProtKB-KW"/>
</dbReference>
<dbReference type="CDD" id="cd00840">
    <property type="entry name" value="MPP_Mre11_N"/>
    <property type="match status" value="1"/>
</dbReference>